<dbReference type="GO" id="GO:0005737">
    <property type="term" value="C:cytoplasm"/>
    <property type="evidence" value="ECO:0007669"/>
    <property type="project" value="UniProtKB-SubCell"/>
</dbReference>
<dbReference type="AlphaFoldDB" id="A0A9C5ZPY4"/>
<keyword evidence="5" id="KW-1185">Reference proteome</keyword>
<dbReference type="SUPFAM" id="SSF52540">
    <property type="entry name" value="P-loop containing nucleoside triphosphate hydrolases"/>
    <property type="match status" value="2"/>
</dbReference>
<dbReference type="SMART" id="SM00015">
    <property type="entry name" value="IQ"/>
    <property type="match status" value="6"/>
</dbReference>
<protein>
    <submittedName>
        <fullName evidence="6">Uncharacterized protein LOC119643865</fullName>
    </submittedName>
    <submittedName>
        <fullName evidence="7">Uncharacterized protein LOC119643880</fullName>
    </submittedName>
</protein>
<comment type="subcellular location">
    <subcellularLocation>
        <location evidence="1">Cytoplasm</location>
    </subcellularLocation>
</comment>
<evidence type="ECO:0000313" key="5">
    <source>
        <dbReference type="Proteomes" id="UP000092443"/>
    </source>
</evidence>
<proteinExistence type="predicted"/>
<feature type="non-terminal residue" evidence="6">
    <location>
        <position position="646"/>
    </location>
</feature>
<evidence type="ECO:0000313" key="6">
    <source>
        <dbReference type="RefSeq" id="XP_037899292.1"/>
    </source>
</evidence>
<dbReference type="PANTHER" id="PTHR22706:SF1">
    <property type="entry name" value="ASSEMBLY FACTOR FOR SPINDLE MICROTUBULES"/>
    <property type="match status" value="1"/>
</dbReference>
<dbReference type="GO" id="GO:0000278">
    <property type="term" value="P:mitotic cell cycle"/>
    <property type="evidence" value="ECO:0007669"/>
    <property type="project" value="TreeGrafter"/>
</dbReference>
<dbReference type="RefSeq" id="XP_037899309.1">
    <property type="nucleotide sequence ID" value="XM_038043381.1"/>
</dbReference>
<name>A0A9C5ZPY4_9MUSC</name>
<evidence type="ECO:0000313" key="7">
    <source>
        <dbReference type="RefSeq" id="XP_037899309.1"/>
    </source>
</evidence>
<dbReference type="KEGG" id="gfs:119643865"/>
<dbReference type="RefSeq" id="XP_037899292.1">
    <property type="nucleotide sequence ID" value="XM_038043364.1"/>
</dbReference>
<dbReference type="Proteomes" id="UP000092443">
    <property type="component" value="Unplaced"/>
</dbReference>
<keyword evidence="4" id="KW-0112">Calmodulin-binding</keyword>
<dbReference type="PROSITE" id="PS50096">
    <property type="entry name" value="IQ"/>
    <property type="match status" value="4"/>
</dbReference>
<dbReference type="GO" id="GO:0051295">
    <property type="term" value="P:establishment of meiotic spindle localization"/>
    <property type="evidence" value="ECO:0007669"/>
    <property type="project" value="TreeGrafter"/>
</dbReference>
<evidence type="ECO:0000256" key="2">
    <source>
        <dbReference type="ARBA" id="ARBA00022490"/>
    </source>
</evidence>
<gene>
    <name evidence="6" type="primary">LOC119643865</name>
    <name evidence="7" type="synonym">LOC119643880</name>
</gene>
<dbReference type="InterPro" id="IPR051185">
    <property type="entry name" value="ASPM"/>
</dbReference>
<reference evidence="6 7" key="1">
    <citation type="submission" date="2025-04" db="UniProtKB">
        <authorList>
            <consortium name="RefSeq"/>
        </authorList>
    </citation>
    <scope>IDENTIFICATION</scope>
    <source>
        <tissue evidence="6 7">Whole body pupa</tissue>
    </source>
</reference>
<keyword evidence="2" id="KW-0963">Cytoplasm</keyword>
<keyword evidence="3" id="KW-0677">Repeat</keyword>
<evidence type="ECO:0000256" key="4">
    <source>
        <dbReference type="ARBA" id="ARBA00022860"/>
    </source>
</evidence>
<dbReference type="InterPro" id="IPR027417">
    <property type="entry name" value="P-loop_NTPase"/>
</dbReference>
<dbReference type="GO" id="GO:0005516">
    <property type="term" value="F:calmodulin binding"/>
    <property type="evidence" value="ECO:0007669"/>
    <property type="project" value="UniProtKB-KW"/>
</dbReference>
<dbReference type="KEGG" id="gfs:119643880"/>
<dbReference type="Gene3D" id="1.20.5.190">
    <property type="match status" value="2"/>
</dbReference>
<dbReference type="GeneID" id="119643865"/>
<evidence type="ECO:0000256" key="3">
    <source>
        <dbReference type="ARBA" id="ARBA00022737"/>
    </source>
</evidence>
<organism evidence="5 6">
    <name type="scientific">Glossina fuscipes</name>
    <dbReference type="NCBI Taxonomy" id="7396"/>
    <lineage>
        <taxon>Eukaryota</taxon>
        <taxon>Metazoa</taxon>
        <taxon>Ecdysozoa</taxon>
        <taxon>Arthropoda</taxon>
        <taxon>Hexapoda</taxon>
        <taxon>Insecta</taxon>
        <taxon>Pterygota</taxon>
        <taxon>Neoptera</taxon>
        <taxon>Endopterygota</taxon>
        <taxon>Diptera</taxon>
        <taxon>Brachycera</taxon>
        <taxon>Muscomorpha</taxon>
        <taxon>Hippoboscoidea</taxon>
        <taxon>Glossinidae</taxon>
        <taxon>Glossina</taxon>
    </lineage>
</organism>
<dbReference type="GO" id="GO:0007051">
    <property type="term" value="P:spindle organization"/>
    <property type="evidence" value="ECO:0007669"/>
    <property type="project" value="TreeGrafter"/>
</dbReference>
<dbReference type="GO" id="GO:0000922">
    <property type="term" value="C:spindle pole"/>
    <property type="evidence" value="ECO:0007669"/>
    <property type="project" value="TreeGrafter"/>
</dbReference>
<dbReference type="InterPro" id="IPR000048">
    <property type="entry name" value="IQ_motif_EF-hand-BS"/>
</dbReference>
<dbReference type="Pfam" id="PF00612">
    <property type="entry name" value="IQ"/>
    <property type="match status" value="4"/>
</dbReference>
<evidence type="ECO:0000256" key="1">
    <source>
        <dbReference type="ARBA" id="ARBA00004496"/>
    </source>
</evidence>
<sequence length="646" mass="76356">MYKQRVRLSNIYPFCCSAADTRRARGVFKTSIEENFLSTKIPTEIDPLKNTHSEYWEHDGDECSNIEVMTRTQTSIRDYLEFKAARSMQRFVRGWLLRNRLAKRICAAIIIQAEWRRFYYQRLYVRKLENILQQRVEEYYFCAAQKIQAIFRGWWSREHIHDHFRLKRLQIRAGEDLLHCVAFKLHHLIRTYVIPGVYSLKNTRTLSKVEELLASMTFKQCSDRAFEVNSQLAMNAQYAKLRFNDSAATTQIPFAGPSIYNLCEPKCVALYSERDADRKMAKILHMYEEACREDPKIFKSRVKSSKAAGCRRMYLPPPTTFCGDLIRSMKKWKIIKEKHPAVDKSIFETPQNVVNFLKEVRSEWNILHGNCHCSDAFVKELKEGNKLAGSYPTDTSAIEHSTEEFDECPKVKRSPWKEIQDYLNFKAARTIQRFARGWMTRNHLNKQIRASIIIQTEWRRFYSKRLYFRNLESVVQQRTEDHYFRAAQKIQALFRGWWSREYVHDHMNLIRLENTAGMELLHCVAFKLHHLIRTHVIPGIYSLKNTTTLSKVEELLSSISFKDCTDRARESYRHNALRARQSVARHKQSAFSTLLPFYGPNMYNLCLPECTHFYNERDADRKMAKILRMYDTASRLDPKMAKLRGK</sequence>
<accession>A0A9C5ZPY4</accession>
<dbReference type="PANTHER" id="PTHR22706">
    <property type="entry name" value="ASSEMBLY FACTOR FOR SPINDLE MICROTUBULES"/>
    <property type="match status" value="1"/>
</dbReference>